<evidence type="ECO:0000313" key="2">
    <source>
        <dbReference type="EMBL" id="KKL85256.1"/>
    </source>
</evidence>
<organism evidence="2">
    <name type="scientific">marine sediment metagenome</name>
    <dbReference type="NCBI Taxonomy" id="412755"/>
    <lineage>
        <taxon>unclassified sequences</taxon>
        <taxon>metagenomes</taxon>
        <taxon>ecological metagenomes</taxon>
    </lineage>
</organism>
<reference evidence="2" key="1">
    <citation type="journal article" date="2015" name="Nature">
        <title>Complex archaea that bridge the gap between prokaryotes and eukaryotes.</title>
        <authorList>
            <person name="Spang A."/>
            <person name="Saw J.H."/>
            <person name="Jorgensen S.L."/>
            <person name="Zaremba-Niedzwiedzka K."/>
            <person name="Martijn J."/>
            <person name="Lind A.E."/>
            <person name="van Eijk R."/>
            <person name="Schleper C."/>
            <person name="Guy L."/>
            <person name="Ettema T.J."/>
        </authorList>
    </citation>
    <scope>NUCLEOTIDE SEQUENCE</scope>
</reference>
<dbReference type="EMBL" id="LAZR01021458">
    <property type="protein sequence ID" value="KKL85256.1"/>
    <property type="molecule type" value="Genomic_DNA"/>
</dbReference>
<dbReference type="Gene3D" id="2.50.20.10">
    <property type="entry name" value="Lipoprotein localisation LolA/LolB/LppX"/>
    <property type="match status" value="1"/>
</dbReference>
<dbReference type="InterPro" id="IPR033399">
    <property type="entry name" value="TP_0789-like"/>
</dbReference>
<dbReference type="Pfam" id="PF17131">
    <property type="entry name" value="LolA_like"/>
    <property type="match status" value="1"/>
</dbReference>
<dbReference type="AlphaFoldDB" id="A0A0F9G4B4"/>
<comment type="caution">
    <text evidence="2">The sequence shown here is derived from an EMBL/GenBank/DDBJ whole genome shotgun (WGS) entry which is preliminary data.</text>
</comment>
<gene>
    <name evidence="2" type="ORF">LCGC14_1956530</name>
</gene>
<name>A0A0F9G4B4_9ZZZZ</name>
<protein>
    <recommendedName>
        <fullName evidence="1">Uncharacterized protein TP-0789 domain-containing protein</fullName>
    </recommendedName>
</protein>
<evidence type="ECO:0000259" key="1">
    <source>
        <dbReference type="Pfam" id="PF17131"/>
    </source>
</evidence>
<feature type="domain" description="Uncharacterized protein TP-0789" evidence="1">
    <location>
        <begin position="79"/>
        <end position="262"/>
    </location>
</feature>
<sequence length="264" mass="30331">MKQLLIISAALLLSLSLLTAAPAATPEEKGLQIATEADARDAGFGDSTVSMVMTLKNRHGQESIRQIRTRTLEVEGDGDKSMSIFDNPRDVKGTAFLTYTHKSGDDDQWLYLPALKRVKRISSRNKCGSFMGSEFSYEDIASQEVEKYTYKWIRDEVLDGKDSFVVEFYPVDQKNSGYTRRVTWIDKEEYRVWRVEYFDRKDSHLKTLTISSYEKYNKKFWRAGDMQMENLQNGKSTLLVFAGYKFNTGLKPADFSQNSLKRAR</sequence>
<proteinExistence type="predicted"/>
<accession>A0A0F9G4B4</accession>
<dbReference type="CDD" id="cd16329">
    <property type="entry name" value="LolA_like"/>
    <property type="match status" value="1"/>
</dbReference>